<dbReference type="Proteomes" id="UP001205843">
    <property type="component" value="Unassembled WGS sequence"/>
</dbReference>
<reference evidence="4" key="1">
    <citation type="submission" date="2022-03" db="EMBL/GenBank/DDBJ databases">
        <title>Genomic Encyclopedia of Type Strains, Phase III (KMG-III): the genomes of soil and plant-associated and newly described type strains.</title>
        <authorList>
            <person name="Whitman W."/>
        </authorList>
    </citation>
    <scope>NUCLEOTIDE SEQUENCE</scope>
    <source>
        <strain evidence="4">ANL 6-2</strain>
    </source>
</reference>
<feature type="region of interest" description="Disordered" evidence="2">
    <location>
        <begin position="354"/>
        <end position="373"/>
    </location>
</feature>
<gene>
    <name evidence="4" type="ORF">J2T57_002250</name>
</gene>
<dbReference type="EMBL" id="JALJXV010000005">
    <property type="protein sequence ID" value="MCP1675102.1"/>
    <property type="molecule type" value="Genomic_DNA"/>
</dbReference>
<organism evidence="4 5">
    <name type="scientific">Natronocella acetinitrilica</name>
    <dbReference type="NCBI Taxonomy" id="414046"/>
    <lineage>
        <taxon>Bacteria</taxon>
        <taxon>Pseudomonadati</taxon>
        <taxon>Pseudomonadota</taxon>
        <taxon>Gammaproteobacteria</taxon>
        <taxon>Chromatiales</taxon>
        <taxon>Ectothiorhodospiraceae</taxon>
        <taxon>Natronocella</taxon>
    </lineage>
</organism>
<keyword evidence="3" id="KW-0472">Membrane</keyword>
<sequence length="416" mass="46049">MSASEAGAGLRDARPGSEVERLRQELAAVRQRLEEEVAYHRAKAETSRQQIEAQHLRQQAAEVARRRRLEDQVATLEAQLRESRDHGDRVQRRYDELANQFLQQEESTRHSVQEEVARYKAAAQSAWQSAEEELARMEGEMHRLREALNAERSRSRQLEETLRSLQGLDGNVDEDEADSLRGELSTLRKALDLSERRRVQLQQRTVRLAEQLVGMQGKVSELQQSAEDTDKARADSEGAAQVRNVYRSFHTGAGNPTQVDLSEANAILRAAAAQNAVDAESKKAAPALDVSGGLDDDIAEEFLLMSADSSLDAGKLERLQQQVEKQEAQDRARQTVQTARRNVFLEDEQDAAAAAGKAHQSARKPVAPSPQPVREARAGLSLGQHFSKLAQGLLVVALLLALGGIAIWFLGVDILP</sequence>
<proteinExistence type="predicted"/>
<keyword evidence="3" id="KW-0812">Transmembrane</keyword>
<evidence type="ECO:0000256" key="1">
    <source>
        <dbReference type="SAM" id="Coils"/>
    </source>
</evidence>
<feature type="coiled-coil region" evidence="1">
    <location>
        <begin position="16"/>
        <end position="204"/>
    </location>
</feature>
<keyword evidence="1" id="KW-0175">Coiled coil</keyword>
<comment type="caution">
    <text evidence="4">The sequence shown here is derived from an EMBL/GenBank/DDBJ whole genome shotgun (WGS) entry which is preliminary data.</text>
</comment>
<evidence type="ECO:0000313" key="4">
    <source>
        <dbReference type="EMBL" id="MCP1675102.1"/>
    </source>
</evidence>
<evidence type="ECO:0000256" key="3">
    <source>
        <dbReference type="SAM" id="Phobius"/>
    </source>
</evidence>
<name>A0AAE3G772_9GAMM</name>
<dbReference type="RefSeq" id="WP_253478043.1">
    <property type="nucleotide sequence ID" value="NZ_JALJXV010000005.1"/>
</dbReference>
<feature type="transmembrane region" description="Helical" evidence="3">
    <location>
        <begin position="389"/>
        <end position="410"/>
    </location>
</feature>
<dbReference type="AlphaFoldDB" id="A0AAE3G772"/>
<keyword evidence="5" id="KW-1185">Reference proteome</keyword>
<accession>A0AAE3G772</accession>
<evidence type="ECO:0000256" key="2">
    <source>
        <dbReference type="SAM" id="MobiDB-lite"/>
    </source>
</evidence>
<evidence type="ECO:0000313" key="5">
    <source>
        <dbReference type="Proteomes" id="UP001205843"/>
    </source>
</evidence>
<protein>
    <submittedName>
        <fullName evidence="4">Nucleic acid-binding Zn-ribbon protein</fullName>
    </submittedName>
</protein>
<keyword evidence="3" id="KW-1133">Transmembrane helix</keyword>